<keyword evidence="2" id="KW-1133">Transmembrane helix</keyword>
<feature type="transmembrane region" description="Helical" evidence="2">
    <location>
        <begin position="289"/>
        <end position="308"/>
    </location>
</feature>
<evidence type="ECO:0000313" key="4">
    <source>
        <dbReference type="Proteomes" id="UP001317705"/>
    </source>
</evidence>
<dbReference type="Proteomes" id="UP001317705">
    <property type="component" value="Chromosome"/>
</dbReference>
<evidence type="ECO:0000256" key="2">
    <source>
        <dbReference type="SAM" id="Phobius"/>
    </source>
</evidence>
<keyword evidence="4" id="KW-1185">Reference proteome</keyword>
<reference evidence="3 4" key="1">
    <citation type="submission" date="2022-12" db="EMBL/GenBank/DDBJ databases">
        <title>Polyphasic characterization of Geotalea uranireducens NIT-SL11 newly isolated from a complex of sewage sludge and microbially reduced graphene oxide.</title>
        <authorList>
            <person name="Xie L."/>
            <person name="Yoshida N."/>
            <person name="Meng L."/>
        </authorList>
    </citation>
    <scope>NUCLEOTIDE SEQUENCE [LARGE SCALE GENOMIC DNA]</scope>
    <source>
        <strain evidence="3 4">NIT-SL11</strain>
    </source>
</reference>
<keyword evidence="1" id="KW-0175">Coiled coil</keyword>
<proteinExistence type="predicted"/>
<dbReference type="EMBL" id="AP027151">
    <property type="protein sequence ID" value="BDV42293.1"/>
    <property type="molecule type" value="Genomic_DNA"/>
</dbReference>
<evidence type="ECO:0000313" key="3">
    <source>
        <dbReference type="EMBL" id="BDV42293.1"/>
    </source>
</evidence>
<organism evidence="3 4">
    <name type="scientific">Geotalea uraniireducens</name>
    <dbReference type="NCBI Taxonomy" id="351604"/>
    <lineage>
        <taxon>Bacteria</taxon>
        <taxon>Pseudomonadati</taxon>
        <taxon>Thermodesulfobacteriota</taxon>
        <taxon>Desulfuromonadia</taxon>
        <taxon>Geobacterales</taxon>
        <taxon>Geobacteraceae</taxon>
        <taxon>Geotalea</taxon>
    </lineage>
</organism>
<sequence length="309" mass="35152">MTNALMTITLDKEVANNPKTIADMIMQLTKDIDNCKGDLSEIKDRGVFKRFFSNNTKDLADAMIKQNDTISLFLNIIQSIIMLHMHNTVVLGKIQEHLHMYTASAGDTENKYTNMAKEFITQSYNAALTLKNKIDKHENAVCEIMKQLIDKDKIDEEQSYKIAQINTQFEKHELDDEEQDKKISELENAIEAKSIIDSKQDQVLSEISSELLKHDSIDTVLSHKIDSLNKMMMLKDDIDKIHDATLNEHQGSIANINNKTELLKNQLDKLSSDINNISNLAAKASINNLVHHIITWLVIAILIGYIIFK</sequence>
<feature type="coiled-coil region" evidence="1">
    <location>
        <begin position="246"/>
        <end position="280"/>
    </location>
</feature>
<protein>
    <recommendedName>
        <fullName evidence="5">t-SNARE coiled-coil homology domain-containing protein</fullName>
    </recommendedName>
</protein>
<keyword evidence="2" id="KW-0812">Transmembrane</keyword>
<dbReference type="RefSeq" id="WP_282002667.1">
    <property type="nucleotide sequence ID" value="NZ_AP027151.1"/>
</dbReference>
<gene>
    <name evidence="3" type="ORF">GURASL_12160</name>
</gene>
<evidence type="ECO:0000256" key="1">
    <source>
        <dbReference type="SAM" id="Coils"/>
    </source>
</evidence>
<evidence type="ECO:0008006" key="5">
    <source>
        <dbReference type="Google" id="ProtNLM"/>
    </source>
</evidence>
<accession>A0ABM8EIT0</accession>
<name>A0ABM8EIT0_9BACT</name>
<keyword evidence="2" id="KW-0472">Membrane</keyword>